<dbReference type="EMBL" id="JAVDQK010000004">
    <property type="protein sequence ID" value="MDR6218537.1"/>
    <property type="molecule type" value="Genomic_DNA"/>
</dbReference>
<dbReference type="RefSeq" id="WP_309855110.1">
    <property type="nucleotide sequence ID" value="NZ_JAVDQJ010000005.1"/>
</dbReference>
<name>A0AAE3XDK2_9DEIO</name>
<dbReference type="Proteomes" id="UP001185331">
    <property type="component" value="Unassembled WGS sequence"/>
</dbReference>
<comment type="caution">
    <text evidence="1">The sequence shown here is derived from an EMBL/GenBank/DDBJ whole genome shotgun (WGS) entry which is preliminary data.</text>
</comment>
<dbReference type="AlphaFoldDB" id="A0AAE3XDK2"/>
<reference evidence="1" key="1">
    <citation type="submission" date="2023-07" db="EMBL/GenBank/DDBJ databases">
        <title>Sorghum-associated microbial communities from plants grown in Nebraska, USA.</title>
        <authorList>
            <person name="Schachtman D."/>
        </authorList>
    </citation>
    <scope>NUCLEOTIDE SEQUENCE</scope>
    <source>
        <strain evidence="1">BE330</strain>
    </source>
</reference>
<proteinExistence type="predicted"/>
<evidence type="ECO:0000313" key="2">
    <source>
        <dbReference type="Proteomes" id="UP001185331"/>
    </source>
</evidence>
<accession>A0AAE3XDK2</accession>
<protein>
    <submittedName>
        <fullName evidence="1">Uncharacterized protein</fullName>
    </submittedName>
</protein>
<evidence type="ECO:0000313" key="1">
    <source>
        <dbReference type="EMBL" id="MDR6218537.1"/>
    </source>
</evidence>
<organism evidence="1 2">
    <name type="scientific">Deinococcus soli</name>
    <name type="common">ex Cha et al. 2016</name>
    <dbReference type="NCBI Taxonomy" id="1309411"/>
    <lineage>
        <taxon>Bacteria</taxon>
        <taxon>Thermotogati</taxon>
        <taxon>Deinococcota</taxon>
        <taxon>Deinococci</taxon>
        <taxon>Deinococcales</taxon>
        <taxon>Deinococcaceae</taxon>
        <taxon>Deinococcus</taxon>
    </lineage>
</organism>
<sequence>MSGRLVSLEEAGFSLARVPGHEPDRAERAFLSRVARRKRQLRRLRPRFVPLLLEYRHMVSLGLAAQWWAFHAPARYRRPQ</sequence>
<gene>
    <name evidence="1" type="ORF">J2Y00_002100</name>
</gene>